<dbReference type="InterPro" id="IPR029044">
    <property type="entry name" value="Nucleotide-diphossugar_trans"/>
</dbReference>
<proteinExistence type="predicted"/>
<dbReference type="GO" id="GO:0016740">
    <property type="term" value="F:transferase activity"/>
    <property type="evidence" value="ECO:0007669"/>
    <property type="project" value="UniProtKB-KW"/>
</dbReference>
<evidence type="ECO:0000313" key="2">
    <source>
        <dbReference type="EMBL" id="SDP63167.1"/>
    </source>
</evidence>
<dbReference type="SUPFAM" id="SSF53448">
    <property type="entry name" value="Nucleotide-diphospho-sugar transferases"/>
    <property type="match status" value="1"/>
</dbReference>
<dbReference type="CDD" id="cd00761">
    <property type="entry name" value="Glyco_tranf_GTA_type"/>
    <property type="match status" value="1"/>
</dbReference>
<dbReference type="InterPro" id="IPR050834">
    <property type="entry name" value="Glycosyltransf_2"/>
</dbReference>
<dbReference type="Proteomes" id="UP000198795">
    <property type="component" value="Unassembled WGS sequence"/>
</dbReference>
<dbReference type="EMBL" id="FNJC01000006">
    <property type="protein sequence ID" value="SDP63167.1"/>
    <property type="molecule type" value="Genomic_DNA"/>
</dbReference>
<dbReference type="Gene3D" id="3.90.550.10">
    <property type="entry name" value="Spore Coat Polysaccharide Biosynthesis Protein SpsA, Chain A"/>
    <property type="match status" value="1"/>
</dbReference>
<keyword evidence="2" id="KW-0808">Transferase</keyword>
<accession>A0A1H0UA69</accession>
<dbReference type="InterPro" id="IPR001173">
    <property type="entry name" value="Glyco_trans_2-like"/>
</dbReference>
<evidence type="ECO:0000259" key="1">
    <source>
        <dbReference type="Pfam" id="PF00535"/>
    </source>
</evidence>
<keyword evidence="3" id="KW-1185">Reference proteome</keyword>
<name>A0A1H0UA69_9HYPH</name>
<dbReference type="RefSeq" id="WP_090230684.1">
    <property type="nucleotide sequence ID" value="NZ_FNJC01000006.1"/>
</dbReference>
<protein>
    <submittedName>
        <fullName evidence="2">Glycosyl transferase family 2</fullName>
    </submittedName>
</protein>
<gene>
    <name evidence="2" type="ORF">SAMN04488061_3549</name>
</gene>
<dbReference type="Pfam" id="PF00535">
    <property type="entry name" value="Glycos_transf_2"/>
    <property type="match status" value="1"/>
</dbReference>
<organism evidence="2 3">
    <name type="scientific">Filomicrobium insigne</name>
    <dbReference type="NCBI Taxonomy" id="418854"/>
    <lineage>
        <taxon>Bacteria</taxon>
        <taxon>Pseudomonadati</taxon>
        <taxon>Pseudomonadota</taxon>
        <taxon>Alphaproteobacteria</taxon>
        <taxon>Hyphomicrobiales</taxon>
        <taxon>Hyphomicrobiaceae</taxon>
        <taxon>Filomicrobium</taxon>
    </lineage>
</organism>
<sequence>MTQQPLVTCGVTAFNAAKTIERALMSVLAQTWRPLEVVVVDDASDDDTVHVLENFAKVHPEVRVFRLEENGGVAVARNRILAEARGEFVAFFDDDDESLPERLAIQIERIVDYERDFADGAPVICHAARRVLYPDGTEKIAGTMGEVEGALAPSGKPVAHRILMGTPLKNGYGACATCSQCARLSTYRHIGGFDPVLRRSEDTDFNVRLALSGGHFVGVARPLIEQTMTATSDKSLAAEYENLLRIIEKHRQVIEEQGQYEFCRSWMSAKQAWLERRYLTFGWAMSWLALTRPVLTSQRFMQAVPHVGLNVAFRQFHSARHPQ</sequence>
<dbReference type="PANTHER" id="PTHR43685">
    <property type="entry name" value="GLYCOSYLTRANSFERASE"/>
    <property type="match status" value="1"/>
</dbReference>
<comment type="caution">
    <text evidence="2">The sequence shown here is derived from an EMBL/GenBank/DDBJ whole genome shotgun (WGS) entry which is preliminary data.</text>
</comment>
<dbReference type="PANTHER" id="PTHR43685:SF11">
    <property type="entry name" value="GLYCOSYLTRANSFERASE TAGX-RELATED"/>
    <property type="match status" value="1"/>
</dbReference>
<evidence type="ECO:0000313" key="3">
    <source>
        <dbReference type="Proteomes" id="UP000198795"/>
    </source>
</evidence>
<feature type="domain" description="Glycosyltransferase 2-like" evidence="1">
    <location>
        <begin position="11"/>
        <end position="127"/>
    </location>
</feature>
<reference evidence="2 3" key="1">
    <citation type="submission" date="2016-10" db="EMBL/GenBank/DDBJ databases">
        <authorList>
            <person name="Varghese N."/>
            <person name="Submissions S."/>
        </authorList>
    </citation>
    <scope>NUCLEOTIDE SEQUENCE [LARGE SCALE GENOMIC DNA]</scope>
    <source>
        <strain evidence="2 3">CGMCC 1.6497</strain>
    </source>
</reference>